<evidence type="ECO:0000313" key="4">
    <source>
        <dbReference type="Proteomes" id="UP000280344"/>
    </source>
</evidence>
<evidence type="ECO:0000256" key="1">
    <source>
        <dbReference type="HAMAP-Rule" id="MF_00386"/>
    </source>
</evidence>
<proteinExistence type="inferred from homology"/>
<dbReference type="GO" id="GO:0005886">
    <property type="term" value="C:plasma membrane"/>
    <property type="evidence" value="ECO:0007669"/>
    <property type="project" value="UniProtKB-SubCell"/>
</dbReference>
<reference evidence="3 4" key="1">
    <citation type="submission" date="2018-12" db="EMBL/GenBank/DDBJ databases">
        <title>Complete genome sequence of Flaviflexus sp. H23T48.</title>
        <authorList>
            <person name="Bae J.-W."/>
            <person name="Lee J.-Y."/>
        </authorList>
    </citation>
    <scope>NUCLEOTIDE SEQUENCE [LARGE SCALE GENOMIC DNA]</scope>
    <source>
        <strain evidence="3 4">H23T48</strain>
    </source>
</reference>
<dbReference type="Proteomes" id="UP000280344">
    <property type="component" value="Chromosome"/>
</dbReference>
<feature type="compositionally biased region" description="Basic and acidic residues" evidence="2">
    <location>
        <begin position="91"/>
        <end position="109"/>
    </location>
</feature>
<dbReference type="InterPro" id="IPR002696">
    <property type="entry name" value="Membr_insert_effic_factor_YidD"/>
</dbReference>
<dbReference type="OrthoDB" id="9801753at2"/>
<dbReference type="RefSeq" id="WP_126704339.1">
    <property type="nucleotide sequence ID" value="NZ_CP034593.1"/>
</dbReference>
<dbReference type="Pfam" id="PF01809">
    <property type="entry name" value="YidD"/>
    <property type="match status" value="1"/>
</dbReference>
<dbReference type="EMBL" id="CP034593">
    <property type="protein sequence ID" value="AZQ77536.1"/>
    <property type="molecule type" value="Genomic_DNA"/>
</dbReference>
<dbReference type="AlphaFoldDB" id="A0A3S9PZ12"/>
<name>A0A3S9PZ12_9ACTO</name>
<dbReference type="KEGG" id="flh:EJ997_09500"/>
<comment type="function">
    <text evidence="1">Could be involved in insertion of integral membrane proteins into the membrane.</text>
</comment>
<organism evidence="3 4">
    <name type="scientific">Flaviflexus ciconiae</name>
    <dbReference type="NCBI Taxonomy" id="2496867"/>
    <lineage>
        <taxon>Bacteria</taxon>
        <taxon>Bacillati</taxon>
        <taxon>Actinomycetota</taxon>
        <taxon>Actinomycetes</taxon>
        <taxon>Actinomycetales</taxon>
        <taxon>Actinomycetaceae</taxon>
        <taxon>Flaviflexus</taxon>
    </lineage>
</organism>
<keyword evidence="4" id="KW-1185">Reference proteome</keyword>
<protein>
    <recommendedName>
        <fullName evidence="1">Putative membrane protein insertion efficiency factor</fullName>
    </recommendedName>
</protein>
<dbReference type="NCBIfam" id="TIGR00278">
    <property type="entry name" value="membrane protein insertion efficiency factor YidD"/>
    <property type="match status" value="1"/>
</dbReference>
<sequence>MSTISRAMASMIRWYQRNISPRFAPRCRYYPSCSEYAVRAVERHGAGKGTLLASWRILRCNPWSKGGVDYVPEKGAWPGEPLGHEELLTKWNEEDVHSSAASRDHHSGEDIVPPAAQQKQTDTDMLDKKHDSETRKD</sequence>
<dbReference type="PANTHER" id="PTHR33383">
    <property type="entry name" value="MEMBRANE PROTEIN INSERTION EFFICIENCY FACTOR-RELATED"/>
    <property type="match status" value="1"/>
</dbReference>
<gene>
    <name evidence="3" type="primary">yidD</name>
    <name evidence="3" type="ORF">EJ997_09500</name>
</gene>
<keyword evidence="1" id="KW-1003">Cell membrane</keyword>
<accession>A0A3S9PZ12</accession>
<feature type="region of interest" description="Disordered" evidence="2">
    <location>
        <begin position="91"/>
        <end position="137"/>
    </location>
</feature>
<comment type="subcellular location">
    <subcellularLocation>
        <location evidence="1">Cell membrane</location>
        <topology evidence="1">Peripheral membrane protein</topology>
        <orientation evidence="1">Cytoplasmic side</orientation>
    </subcellularLocation>
</comment>
<evidence type="ECO:0000313" key="3">
    <source>
        <dbReference type="EMBL" id="AZQ77536.1"/>
    </source>
</evidence>
<feature type="compositionally biased region" description="Basic and acidic residues" evidence="2">
    <location>
        <begin position="121"/>
        <end position="137"/>
    </location>
</feature>
<dbReference type="HAMAP" id="MF_00386">
    <property type="entry name" value="UPF0161_YidD"/>
    <property type="match status" value="1"/>
</dbReference>
<keyword evidence="1" id="KW-0472">Membrane</keyword>
<comment type="similarity">
    <text evidence="1">Belongs to the UPF0161 family.</text>
</comment>
<evidence type="ECO:0000256" key="2">
    <source>
        <dbReference type="SAM" id="MobiDB-lite"/>
    </source>
</evidence>
<dbReference type="PANTHER" id="PTHR33383:SF1">
    <property type="entry name" value="MEMBRANE PROTEIN INSERTION EFFICIENCY FACTOR-RELATED"/>
    <property type="match status" value="1"/>
</dbReference>
<dbReference type="SMART" id="SM01234">
    <property type="entry name" value="Haemolytic"/>
    <property type="match status" value="1"/>
</dbReference>